<dbReference type="AlphaFoldDB" id="A0A0D9XC95"/>
<proteinExistence type="predicted"/>
<protein>
    <submittedName>
        <fullName evidence="2">Uncharacterized protein</fullName>
    </submittedName>
</protein>
<accession>A0A0D9XC95</accession>
<name>A0A0D9XC95_9ORYZ</name>
<keyword evidence="3" id="KW-1185">Reference proteome</keyword>
<dbReference type="Gramene" id="LPERR09G03280.1">
    <property type="protein sequence ID" value="LPERR09G03280.1"/>
    <property type="gene ID" value="LPERR09G03280"/>
</dbReference>
<dbReference type="EnsemblPlants" id="LPERR09G03280.1">
    <property type="protein sequence ID" value="LPERR09G03280.1"/>
    <property type="gene ID" value="LPERR09G03280"/>
</dbReference>
<dbReference type="HOGENOM" id="CLU_1379914_0_0_1"/>
<organism evidence="2 3">
    <name type="scientific">Leersia perrieri</name>
    <dbReference type="NCBI Taxonomy" id="77586"/>
    <lineage>
        <taxon>Eukaryota</taxon>
        <taxon>Viridiplantae</taxon>
        <taxon>Streptophyta</taxon>
        <taxon>Embryophyta</taxon>
        <taxon>Tracheophyta</taxon>
        <taxon>Spermatophyta</taxon>
        <taxon>Magnoliopsida</taxon>
        <taxon>Liliopsida</taxon>
        <taxon>Poales</taxon>
        <taxon>Poaceae</taxon>
        <taxon>BOP clade</taxon>
        <taxon>Oryzoideae</taxon>
        <taxon>Oryzeae</taxon>
        <taxon>Oryzinae</taxon>
        <taxon>Leersia</taxon>
    </lineage>
</organism>
<reference evidence="2" key="3">
    <citation type="submission" date="2015-04" db="UniProtKB">
        <authorList>
            <consortium name="EnsemblPlants"/>
        </authorList>
    </citation>
    <scope>IDENTIFICATION</scope>
</reference>
<reference evidence="2 3" key="1">
    <citation type="submission" date="2012-08" db="EMBL/GenBank/DDBJ databases">
        <title>Oryza genome evolution.</title>
        <authorList>
            <person name="Wing R.A."/>
        </authorList>
    </citation>
    <scope>NUCLEOTIDE SEQUENCE</scope>
</reference>
<evidence type="ECO:0000256" key="1">
    <source>
        <dbReference type="SAM" id="MobiDB-lite"/>
    </source>
</evidence>
<dbReference type="Proteomes" id="UP000032180">
    <property type="component" value="Chromosome 9"/>
</dbReference>
<feature type="region of interest" description="Disordered" evidence="1">
    <location>
        <begin position="170"/>
        <end position="198"/>
    </location>
</feature>
<evidence type="ECO:0000313" key="3">
    <source>
        <dbReference type="Proteomes" id="UP000032180"/>
    </source>
</evidence>
<reference evidence="3" key="2">
    <citation type="submission" date="2013-12" db="EMBL/GenBank/DDBJ databases">
        <authorList>
            <person name="Yu Y."/>
            <person name="Lee S."/>
            <person name="de Baynast K."/>
            <person name="Wissotski M."/>
            <person name="Liu L."/>
            <person name="Talag J."/>
            <person name="Goicoechea J."/>
            <person name="Angelova A."/>
            <person name="Jetty R."/>
            <person name="Kudrna D."/>
            <person name="Golser W."/>
            <person name="Rivera L."/>
            <person name="Zhang J."/>
            <person name="Wing R."/>
        </authorList>
    </citation>
    <scope>NUCLEOTIDE SEQUENCE</scope>
</reference>
<sequence length="198" mass="22556">MALPADRELFRISVVPNAYENREYYLVVDNQSMVVLMDLQREQDFANIRGCELWCMVRNANNQGPPEVLLYNVTNMHRPIRLDMGERDLNIRVSNPGEVPTNWRIHQVMNDNPLDNGIRYYIECGHTGLIWKALRTIEHDLTITLVQRPPEDDQQVVVIPDVSMCRWKLVPAPPGAEGGGAPGDHPDDGDEDGRSRSK</sequence>
<evidence type="ECO:0000313" key="2">
    <source>
        <dbReference type="EnsemblPlants" id="LPERR09G03280.1"/>
    </source>
</evidence>